<protein>
    <submittedName>
        <fullName evidence="1">Uncharacterized protein</fullName>
    </submittedName>
</protein>
<dbReference type="EMBL" id="DF820455">
    <property type="protein sequence ID" value="GAK50029.1"/>
    <property type="molecule type" value="Genomic_DNA"/>
</dbReference>
<name>A0A0S6VRM4_9BACT</name>
<proteinExistence type="predicted"/>
<dbReference type="HOGENOM" id="CLU_2630937_0_0_0"/>
<dbReference type="Proteomes" id="UP000030700">
    <property type="component" value="Unassembled WGS sequence"/>
</dbReference>
<gene>
    <name evidence="1" type="ORF">U14_01254</name>
</gene>
<reference evidence="1" key="1">
    <citation type="journal article" date="2015" name="PeerJ">
        <title>First genomic representation of candidate bacterial phylum KSB3 points to enhanced environmental sensing as a trigger of wastewater bulking.</title>
        <authorList>
            <person name="Sekiguchi Y."/>
            <person name="Ohashi A."/>
            <person name="Parks D.H."/>
            <person name="Yamauchi T."/>
            <person name="Tyson G.W."/>
            <person name="Hugenholtz P."/>
        </authorList>
    </citation>
    <scope>NUCLEOTIDE SEQUENCE [LARGE SCALE GENOMIC DNA]</scope>
</reference>
<keyword evidence="2" id="KW-1185">Reference proteome</keyword>
<dbReference type="STRING" id="1499966.U14_01254"/>
<organism evidence="1">
    <name type="scientific">Candidatus Moduliflexus flocculans</name>
    <dbReference type="NCBI Taxonomy" id="1499966"/>
    <lineage>
        <taxon>Bacteria</taxon>
        <taxon>Candidatus Moduliflexota</taxon>
        <taxon>Candidatus Moduliflexia</taxon>
        <taxon>Candidatus Moduliflexales</taxon>
        <taxon>Candidatus Moduliflexaceae</taxon>
    </lineage>
</organism>
<evidence type="ECO:0000313" key="2">
    <source>
        <dbReference type="Proteomes" id="UP000030700"/>
    </source>
</evidence>
<dbReference type="AlphaFoldDB" id="A0A0S6VRM4"/>
<accession>A0A0S6VRM4</accession>
<sequence length="77" mass="9112">MGFWERFFKSYDPNLWYERGYNDGSQGKEPFRVFFKGGNNEVIKDAYKRGYKNGLEASGKEESLINRLVDFLEELDD</sequence>
<evidence type="ECO:0000313" key="1">
    <source>
        <dbReference type="EMBL" id="GAK50029.1"/>
    </source>
</evidence>